<gene>
    <name evidence="1" type="ORF">ACFQS9_21675</name>
</gene>
<evidence type="ECO:0000313" key="1">
    <source>
        <dbReference type="EMBL" id="MFC7450511.1"/>
    </source>
</evidence>
<sequence length="110" mass="12741">MAEQMTLAQYEAQVDAKYARMRERQQSDLHAQTRKDHWLLVDPTGEVDGVMTRRRAGSPTQAFELFFTSKKERHKASAEGWHIEVDDVDGTRWAAACERISETDEKETDR</sequence>
<keyword evidence="2" id="KW-1185">Reference proteome</keyword>
<accession>A0ABW2S333</accession>
<dbReference type="EMBL" id="JBHTCS010000026">
    <property type="protein sequence ID" value="MFC7450511.1"/>
    <property type="molecule type" value="Genomic_DNA"/>
</dbReference>
<comment type="caution">
    <text evidence="1">The sequence shown here is derived from an EMBL/GenBank/DDBJ whole genome shotgun (WGS) entry which is preliminary data.</text>
</comment>
<reference evidence="2" key="1">
    <citation type="journal article" date="2019" name="Int. J. Syst. Evol. Microbiol.">
        <title>The Global Catalogue of Microorganisms (GCM) 10K type strain sequencing project: providing services to taxonomists for standard genome sequencing and annotation.</title>
        <authorList>
            <consortium name="The Broad Institute Genomics Platform"/>
            <consortium name="The Broad Institute Genome Sequencing Center for Infectious Disease"/>
            <person name="Wu L."/>
            <person name="Ma J."/>
        </authorList>
    </citation>
    <scope>NUCLEOTIDE SEQUENCE [LARGE SCALE GENOMIC DNA]</scope>
    <source>
        <strain evidence="2">ICMP 19430</strain>
    </source>
</reference>
<proteinExistence type="predicted"/>
<organism evidence="1 2">
    <name type="scientific">Rhodococcus daqingensis</name>
    <dbReference type="NCBI Taxonomy" id="2479363"/>
    <lineage>
        <taxon>Bacteria</taxon>
        <taxon>Bacillati</taxon>
        <taxon>Actinomycetota</taxon>
        <taxon>Actinomycetes</taxon>
        <taxon>Mycobacteriales</taxon>
        <taxon>Nocardiaceae</taxon>
        <taxon>Rhodococcus</taxon>
    </lineage>
</organism>
<protein>
    <submittedName>
        <fullName evidence="1">Uncharacterized protein</fullName>
    </submittedName>
</protein>
<evidence type="ECO:0000313" key="2">
    <source>
        <dbReference type="Proteomes" id="UP001596484"/>
    </source>
</evidence>
<dbReference type="RefSeq" id="WP_378408516.1">
    <property type="nucleotide sequence ID" value="NZ_JBHTCS010000026.1"/>
</dbReference>
<dbReference type="Proteomes" id="UP001596484">
    <property type="component" value="Unassembled WGS sequence"/>
</dbReference>
<name>A0ABW2S333_9NOCA</name>